<evidence type="ECO:0000313" key="1">
    <source>
        <dbReference type="EMBL" id="MSS90411.1"/>
    </source>
</evidence>
<dbReference type="InterPro" id="IPR010022">
    <property type="entry name" value="XkdX"/>
</dbReference>
<keyword evidence="2" id="KW-1185">Reference proteome</keyword>
<dbReference type="Pfam" id="PF09693">
    <property type="entry name" value="Phage_XkdX"/>
    <property type="match status" value="1"/>
</dbReference>
<dbReference type="RefSeq" id="WP_154466855.1">
    <property type="nucleotide sequence ID" value="NZ_VUMI01000038.1"/>
</dbReference>
<gene>
    <name evidence="1" type="ORF">FYJ45_19650</name>
</gene>
<organism evidence="1 2">
    <name type="scientific">Eisenbergiella porci</name>
    <dbReference type="NCBI Taxonomy" id="2652274"/>
    <lineage>
        <taxon>Bacteria</taxon>
        <taxon>Bacillati</taxon>
        <taxon>Bacillota</taxon>
        <taxon>Clostridia</taxon>
        <taxon>Lachnospirales</taxon>
        <taxon>Lachnospiraceae</taxon>
        <taxon>Eisenbergiella</taxon>
    </lineage>
</organism>
<name>A0A6N7W5B2_9FIRM</name>
<dbReference type="AlphaFoldDB" id="A0A6N7W5B2"/>
<dbReference type="NCBIfam" id="TIGR01669">
    <property type="entry name" value="phage_XkdX"/>
    <property type="match status" value="1"/>
</dbReference>
<comment type="caution">
    <text evidence="1">The sequence shown here is derived from an EMBL/GenBank/DDBJ whole genome shotgun (WGS) entry which is preliminary data.</text>
</comment>
<sequence>MAETTTTKSRLFNTVKRYYPKYYSKDDVKTFVRAGQLTPEEYKEITGEEYAE</sequence>
<accession>A0A6N7W5B2</accession>
<proteinExistence type="predicted"/>
<evidence type="ECO:0000313" key="2">
    <source>
        <dbReference type="Proteomes" id="UP000436047"/>
    </source>
</evidence>
<dbReference type="GeneID" id="86055249"/>
<reference evidence="1 2" key="1">
    <citation type="submission" date="2019-08" db="EMBL/GenBank/DDBJ databases">
        <title>In-depth cultivation of the pig gut microbiome towards novel bacterial diversity and tailored functional studies.</title>
        <authorList>
            <person name="Wylensek D."/>
            <person name="Hitch T.C.A."/>
            <person name="Clavel T."/>
        </authorList>
    </citation>
    <scope>NUCLEOTIDE SEQUENCE [LARGE SCALE GENOMIC DNA]</scope>
    <source>
        <strain evidence="1 2">WCA-389-WT-23B</strain>
    </source>
</reference>
<dbReference type="Proteomes" id="UP000436047">
    <property type="component" value="Unassembled WGS sequence"/>
</dbReference>
<dbReference type="EMBL" id="VUMI01000038">
    <property type="protein sequence ID" value="MSS90411.1"/>
    <property type="molecule type" value="Genomic_DNA"/>
</dbReference>
<protein>
    <submittedName>
        <fullName evidence="1">XkdX family protein</fullName>
    </submittedName>
</protein>